<organism evidence="1 2">
    <name type="scientific">Streptomyces lydicus</name>
    <dbReference type="NCBI Taxonomy" id="47763"/>
    <lineage>
        <taxon>Bacteria</taxon>
        <taxon>Bacillati</taxon>
        <taxon>Actinomycetota</taxon>
        <taxon>Actinomycetes</taxon>
        <taxon>Kitasatosporales</taxon>
        <taxon>Streptomycetaceae</taxon>
        <taxon>Streptomyces</taxon>
    </lineage>
</organism>
<dbReference type="EMBL" id="CP029042">
    <property type="protein sequence ID" value="AZS76469.1"/>
    <property type="molecule type" value="Genomic_DNA"/>
</dbReference>
<dbReference type="AlphaFoldDB" id="A0A3Q9KGA3"/>
<protein>
    <submittedName>
        <fullName evidence="1">Uncharacterized protein</fullName>
    </submittedName>
</protein>
<gene>
    <name evidence="1" type="ORF">DDE74_16370</name>
</gene>
<proteinExistence type="predicted"/>
<reference evidence="1 2" key="1">
    <citation type="submission" date="2018-04" db="EMBL/GenBank/DDBJ databases">
        <title>Complete genome sequences of Streptomyces lydicus strain WYEC and characterization of antagonistic properties of biological control agents.</title>
        <authorList>
            <person name="Mariita R.M."/>
            <person name="Sello J.K."/>
        </authorList>
    </citation>
    <scope>NUCLEOTIDE SEQUENCE [LARGE SCALE GENOMIC DNA]</scope>
    <source>
        <strain evidence="1 2">WYEC 108</strain>
    </source>
</reference>
<evidence type="ECO:0000313" key="2">
    <source>
        <dbReference type="Proteomes" id="UP000275579"/>
    </source>
</evidence>
<accession>A0A3Q9KGA3</accession>
<name>A0A3Q9KGA3_9ACTN</name>
<dbReference type="Proteomes" id="UP000275579">
    <property type="component" value="Chromosome"/>
</dbReference>
<evidence type="ECO:0000313" key="1">
    <source>
        <dbReference type="EMBL" id="AZS76469.1"/>
    </source>
</evidence>
<sequence>MPWTSEAGKACYLSTDSGASMLSRLADELEEVQLSMGEDVLGAARPLLRDPLSPQAEVRYAGIRLAECLADALRVAESRRMRLPVPDGHEGEDTAEPR</sequence>